<dbReference type="InterPro" id="IPR029044">
    <property type="entry name" value="Nucleotide-diphossugar_trans"/>
</dbReference>
<dbReference type="OrthoDB" id="9815829at2"/>
<dbReference type="PANTHER" id="PTHR43685:SF5">
    <property type="entry name" value="GLYCOSYLTRANSFERASE EPSE-RELATED"/>
    <property type="match status" value="1"/>
</dbReference>
<dbReference type="Proteomes" id="UP000267017">
    <property type="component" value="Unassembled WGS sequence"/>
</dbReference>
<dbReference type="Gene3D" id="3.90.550.10">
    <property type="entry name" value="Spore Coat Polysaccharide Biosynthesis Protein SpsA, Chain A"/>
    <property type="match status" value="1"/>
</dbReference>
<reference evidence="5 6" key="1">
    <citation type="submission" date="2018-11" db="EMBL/GenBank/DDBJ databases">
        <title>Genome sequencing of Paenibacillus sp. KCOM 3021 (= ChDC PVNT-B20).</title>
        <authorList>
            <person name="Kook J.-K."/>
            <person name="Park S.-N."/>
            <person name="Lim Y.K."/>
        </authorList>
    </citation>
    <scope>NUCLEOTIDE SEQUENCE [LARGE SCALE GENOMIC DNA]</scope>
    <source>
        <strain evidence="5 6">KCOM 3021</strain>
    </source>
</reference>
<evidence type="ECO:0000256" key="2">
    <source>
        <dbReference type="ARBA" id="ARBA00022676"/>
    </source>
</evidence>
<dbReference type="InterPro" id="IPR050834">
    <property type="entry name" value="Glycosyltransf_2"/>
</dbReference>
<evidence type="ECO:0000256" key="3">
    <source>
        <dbReference type="ARBA" id="ARBA00022679"/>
    </source>
</evidence>
<evidence type="ECO:0000313" key="6">
    <source>
        <dbReference type="Proteomes" id="UP000267017"/>
    </source>
</evidence>
<dbReference type="GO" id="GO:0016757">
    <property type="term" value="F:glycosyltransferase activity"/>
    <property type="evidence" value="ECO:0007669"/>
    <property type="project" value="UniProtKB-KW"/>
</dbReference>
<accession>A0A3P3U8V9</accession>
<evidence type="ECO:0000259" key="4">
    <source>
        <dbReference type="Pfam" id="PF00535"/>
    </source>
</evidence>
<organism evidence="5 6">
    <name type="scientific">Paenibacillus oralis</name>
    <dbReference type="NCBI Taxonomy" id="2490856"/>
    <lineage>
        <taxon>Bacteria</taxon>
        <taxon>Bacillati</taxon>
        <taxon>Bacillota</taxon>
        <taxon>Bacilli</taxon>
        <taxon>Bacillales</taxon>
        <taxon>Paenibacillaceae</taxon>
        <taxon>Paenibacillus</taxon>
    </lineage>
</organism>
<protein>
    <submittedName>
        <fullName evidence="5">Glycosyltransferase</fullName>
    </submittedName>
</protein>
<dbReference type="Pfam" id="PF00535">
    <property type="entry name" value="Glycos_transf_2"/>
    <property type="match status" value="1"/>
</dbReference>
<keyword evidence="6" id="KW-1185">Reference proteome</keyword>
<dbReference type="InterPro" id="IPR001173">
    <property type="entry name" value="Glyco_trans_2-like"/>
</dbReference>
<dbReference type="PANTHER" id="PTHR43685">
    <property type="entry name" value="GLYCOSYLTRANSFERASE"/>
    <property type="match status" value="1"/>
</dbReference>
<dbReference type="AlphaFoldDB" id="A0A3P3U8V9"/>
<feature type="domain" description="Glycosyltransferase 2-like" evidence="4">
    <location>
        <begin position="7"/>
        <end position="161"/>
    </location>
</feature>
<proteinExistence type="inferred from homology"/>
<dbReference type="EMBL" id="RRCN01000001">
    <property type="protein sequence ID" value="RRJ66791.1"/>
    <property type="molecule type" value="Genomic_DNA"/>
</dbReference>
<comment type="caution">
    <text evidence="5">The sequence shown here is derived from an EMBL/GenBank/DDBJ whole genome shotgun (WGS) entry which is preliminary data.</text>
</comment>
<dbReference type="SUPFAM" id="SSF53448">
    <property type="entry name" value="Nucleotide-diphospho-sugar transferases"/>
    <property type="match status" value="1"/>
</dbReference>
<evidence type="ECO:0000256" key="1">
    <source>
        <dbReference type="ARBA" id="ARBA00006739"/>
    </source>
</evidence>
<gene>
    <name evidence="5" type="ORF">EHV15_30565</name>
</gene>
<name>A0A3P3U8V9_9BACL</name>
<keyword evidence="3 5" id="KW-0808">Transferase</keyword>
<sequence length="304" mass="35412">MAVPKVTVLLPTYNSSRYILRSAQSILDQTLKDFEFIIIDDGSQDDTLAKLQQLKDPRIRLISHKTNRGLIYSLNQGIEMAGGEYIARMDADDLSLPKRLERQVAYLDTHPDVGVLGGLMKWLHNRELIPKPVTHDGIRCWQLFHPCLCHPTVMMRTSVLQNHGFRYDEQYKHAEDYELWERLGQVTRLANLPYCVLYYRSHEGQVSRQHRSIQEQSLKKVQYRQLRMIGITPTEEEYTLHMQLGHFHVPVYHAESYETAVDWVGKVIRHNHDAKVYDAQTLHSVLNRCLIYSGRLPEGVYESD</sequence>
<keyword evidence="2" id="KW-0328">Glycosyltransferase</keyword>
<evidence type="ECO:0000313" key="5">
    <source>
        <dbReference type="EMBL" id="RRJ66791.1"/>
    </source>
</evidence>
<comment type="similarity">
    <text evidence="1">Belongs to the glycosyltransferase 2 family.</text>
</comment>